<gene>
    <name evidence="5" type="primary">afr_1</name>
    <name evidence="5" type="ORF">ERS852582_01223</name>
</gene>
<dbReference type="Proteomes" id="UP000095649">
    <property type="component" value="Unassembled WGS sequence"/>
</dbReference>
<evidence type="ECO:0000313" key="5">
    <source>
        <dbReference type="EMBL" id="CUM94178.1"/>
    </source>
</evidence>
<dbReference type="InterPro" id="IPR055170">
    <property type="entry name" value="GFO_IDH_MocA-like_dom"/>
</dbReference>
<dbReference type="SUPFAM" id="SSF55347">
    <property type="entry name" value="Glyceraldehyde-3-phosphate dehydrogenase-like, C-terminal domain"/>
    <property type="match status" value="1"/>
</dbReference>
<dbReference type="GO" id="GO:0000166">
    <property type="term" value="F:nucleotide binding"/>
    <property type="evidence" value="ECO:0007669"/>
    <property type="project" value="InterPro"/>
</dbReference>
<dbReference type="EC" id="1.1.1.292" evidence="5"/>
<proteinExistence type="inferred from homology"/>
<dbReference type="Pfam" id="PF01408">
    <property type="entry name" value="GFO_IDH_MocA"/>
    <property type="match status" value="1"/>
</dbReference>
<accession>A0A173SYH8</accession>
<dbReference type="GO" id="GO:0033712">
    <property type="term" value="F:1,5-anhydro-D-fructose reductase (1,5-anhydro-D-mannitol-forming) activity"/>
    <property type="evidence" value="ECO:0007669"/>
    <property type="project" value="UniProtKB-EC"/>
</dbReference>
<protein>
    <submittedName>
        <fullName evidence="5">1,5-anhydro-D-fructose reductase</fullName>
        <ecNumber evidence="5">1.1.1.292</ecNumber>
    </submittedName>
</protein>
<dbReference type="EMBL" id="CYXN01000007">
    <property type="protein sequence ID" value="CUM94178.1"/>
    <property type="molecule type" value="Genomic_DNA"/>
</dbReference>
<dbReference type="PANTHER" id="PTHR22604:SF105">
    <property type="entry name" value="TRANS-1,2-DIHYDROBENZENE-1,2-DIOL DEHYDROGENASE"/>
    <property type="match status" value="1"/>
</dbReference>
<sequence>MKWGILATGTIAKKFASTVEQMGAEGEQLVAVGSRHLESAQAFAQQYGIPRCYDSYEALAADPEVEAIYIATPNTLHYENCKLCLEQGKHVLCEKPFTISPEQAQQLYRLAEEKHLFLMEAFWIWLLPLYDRLRQLLAAGTIGELKQITCQYGFVASGARKDRKFDSGLGGGALLDIGIYNLGFLRILTGQDPEKVETKEVHINEYGTDDYSRLVLTYPGGCKAESVQTIGQELERNARIVGTKGSIFLPDFQHAETMTLEVEGKEPEAIRCPVDINGFEYEIREASRCVKLGRTGSDRYTPQDSLALTRLMYDTRMSWGMKFAGEV</sequence>
<reference evidence="5 6" key="1">
    <citation type="submission" date="2015-09" db="EMBL/GenBank/DDBJ databases">
        <authorList>
            <consortium name="Pathogen Informatics"/>
        </authorList>
    </citation>
    <scope>NUCLEOTIDE SEQUENCE [LARGE SCALE GENOMIC DNA]</scope>
    <source>
        <strain evidence="5 6">2789STDY5834970</strain>
    </source>
</reference>
<dbReference type="Gene3D" id="3.30.360.10">
    <property type="entry name" value="Dihydrodipicolinate Reductase, domain 2"/>
    <property type="match status" value="1"/>
</dbReference>
<dbReference type="AlphaFoldDB" id="A0A173SYH8"/>
<dbReference type="InterPro" id="IPR000683">
    <property type="entry name" value="Gfo/Idh/MocA-like_OxRdtase_N"/>
</dbReference>
<organism evidence="5 6">
    <name type="scientific">Faecalibacterium prausnitzii</name>
    <dbReference type="NCBI Taxonomy" id="853"/>
    <lineage>
        <taxon>Bacteria</taxon>
        <taxon>Bacillati</taxon>
        <taxon>Bacillota</taxon>
        <taxon>Clostridia</taxon>
        <taxon>Eubacteriales</taxon>
        <taxon>Oscillospiraceae</taxon>
        <taxon>Faecalibacterium</taxon>
    </lineage>
</organism>
<evidence type="ECO:0000313" key="6">
    <source>
        <dbReference type="Proteomes" id="UP000095649"/>
    </source>
</evidence>
<dbReference type="Pfam" id="PF22725">
    <property type="entry name" value="GFO_IDH_MocA_C3"/>
    <property type="match status" value="1"/>
</dbReference>
<comment type="similarity">
    <text evidence="1">Belongs to the Gfo/Idh/MocA family.</text>
</comment>
<keyword evidence="2 5" id="KW-0560">Oxidoreductase</keyword>
<dbReference type="InterPro" id="IPR036291">
    <property type="entry name" value="NAD(P)-bd_dom_sf"/>
</dbReference>
<name>A0A173SYH8_9FIRM</name>
<dbReference type="PANTHER" id="PTHR22604">
    <property type="entry name" value="OXIDOREDUCTASES"/>
    <property type="match status" value="1"/>
</dbReference>
<feature type="domain" description="Gfo/Idh/MocA-like oxidoreductase N-terminal" evidence="3">
    <location>
        <begin position="2"/>
        <end position="121"/>
    </location>
</feature>
<dbReference type="OrthoDB" id="9783105at2"/>
<dbReference type="RefSeq" id="WP_055185788.1">
    <property type="nucleotide sequence ID" value="NZ_CYXN01000007.1"/>
</dbReference>
<dbReference type="SUPFAM" id="SSF51735">
    <property type="entry name" value="NAD(P)-binding Rossmann-fold domains"/>
    <property type="match status" value="1"/>
</dbReference>
<evidence type="ECO:0000259" key="4">
    <source>
        <dbReference type="Pfam" id="PF22725"/>
    </source>
</evidence>
<evidence type="ECO:0000256" key="1">
    <source>
        <dbReference type="ARBA" id="ARBA00010928"/>
    </source>
</evidence>
<evidence type="ECO:0000256" key="2">
    <source>
        <dbReference type="ARBA" id="ARBA00023002"/>
    </source>
</evidence>
<feature type="domain" description="GFO/IDH/MocA-like oxidoreductase" evidence="4">
    <location>
        <begin position="131"/>
        <end position="247"/>
    </location>
</feature>
<evidence type="ECO:0000259" key="3">
    <source>
        <dbReference type="Pfam" id="PF01408"/>
    </source>
</evidence>
<dbReference type="InterPro" id="IPR050984">
    <property type="entry name" value="Gfo/Idh/MocA_domain"/>
</dbReference>
<dbReference type="Gene3D" id="3.40.50.720">
    <property type="entry name" value="NAD(P)-binding Rossmann-like Domain"/>
    <property type="match status" value="1"/>
</dbReference>